<comment type="catalytic activity">
    <reaction evidence="9">
        <text>adenosine + H2O + H(+) = inosine + NH4(+)</text>
        <dbReference type="Rhea" id="RHEA:24408"/>
        <dbReference type="ChEBI" id="CHEBI:15377"/>
        <dbReference type="ChEBI" id="CHEBI:15378"/>
        <dbReference type="ChEBI" id="CHEBI:16335"/>
        <dbReference type="ChEBI" id="CHEBI:17596"/>
        <dbReference type="ChEBI" id="CHEBI:28938"/>
        <dbReference type="EC" id="3.5.4.4"/>
    </reaction>
    <physiologicalReaction direction="left-to-right" evidence="9">
        <dbReference type="Rhea" id="RHEA:24409"/>
    </physiologicalReaction>
</comment>
<sequence>MEEEPFVKNSNSLLSLQMKASSIHTFCAGMTLRIGGVSAGCYASMNLGLHVGDSVDDVCTNRQLIGKALDFSLDRWVCAEQVHGNRIARVDAEMAGAGARSLESAVPGVDGLFTTEPDLLLALCFADCVPIYYGTRNPDAIGIMHAGWRGTVAGGAGHMVRRMCSDLHFPPQSLEVVIGPSIGADVYEVDQQIIDQVQKLGRECWTNAVRETVNGHYLLDLKAVNRSVLIEAGVPEQQIRVSGYSTFAHPELFFSHRRDHGRTGRMMGYIGMKKRRQ</sequence>
<dbReference type="CDD" id="cd16833">
    <property type="entry name" value="YfiH"/>
    <property type="match status" value="1"/>
</dbReference>
<keyword evidence="5" id="KW-0808">Transferase</keyword>
<evidence type="ECO:0000256" key="4">
    <source>
        <dbReference type="ARBA" id="ARBA00007353"/>
    </source>
</evidence>
<reference evidence="13 14" key="1">
    <citation type="submission" date="2022-05" db="EMBL/GenBank/DDBJ databases">
        <title>Sporolactobacillus sp nov CPB3-1, isolated from tree bark (Mangifera indica L.).</title>
        <authorList>
            <person name="Phuengjayaem S."/>
            <person name="Tanasupawat S."/>
        </authorList>
    </citation>
    <scope>NUCLEOTIDE SEQUENCE [LARGE SCALE GENOMIC DNA]</scope>
    <source>
        <strain evidence="13 14">CPB3-1</strain>
    </source>
</reference>
<evidence type="ECO:0000256" key="2">
    <source>
        <dbReference type="ARBA" id="ARBA00001947"/>
    </source>
</evidence>
<evidence type="ECO:0000256" key="5">
    <source>
        <dbReference type="ARBA" id="ARBA00022679"/>
    </source>
</evidence>
<comment type="catalytic activity">
    <reaction evidence="11">
        <text>S-methyl-5'-thioadenosine + phosphate = 5-(methylsulfanyl)-alpha-D-ribose 1-phosphate + adenine</text>
        <dbReference type="Rhea" id="RHEA:11852"/>
        <dbReference type="ChEBI" id="CHEBI:16708"/>
        <dbReference type="ChEBI" id="CHEBI:17509"/>
        <dbReference type="ChEBI" id="CHEBI:43474"/>
        <dbReference type="ChEBI" id="CHEBI:58533"/>
        <dbReference type="EC" id="2.4.2.28"/>
    </reaction>
    <physiologicalReaction direction="left-to-right" evidence="11">
        <dbReference type="Rhea" id="RHEA:11853"/>
    </physiologicalReaction>
</comment>
<organism evidence="13 14">
    <name type="scientific">Sporolactobacillus mangiferae</name>
    <dbReference type="NCBI Taxonomy" id="2940498"/>
    <lineage>
        <taxon>Bacteria</taxon>
        <taxon>Bacillati</taxon>
        <taxon>Bacillota</taxon>
        <taxon>Bacilli</taxon>
        <taxon>Bacillales</taxon>
        <taxon>Sporolactobacillaceae</taxon>
        <taxon>Sporolactobacillus</taxon>
    </lineage>
</organism>
<dbReference type="SUPFAM" id="SSF64438">
    <property type="entry name" value="CNF1/YfiH-like putative cysteine hydrolases"/>
    <property type="match status" value="1"/>
</dbReference>
<gene>
    <name evidence="13" type="primary">pgeF</name>
    <name evidence="13" type="ORF">M3N64_03120</name>
</gene>
<dbReference type="Proteomes" id="UP001203004">
    <property type="component" value="Unassembled WGS sequence"/>
</dbReference>
<dbReference type="PANTHER" id="PTHR30616:SF2">
    <property type="entry name" value="PURINE NUCLEOSIDE PHOSPHORYLASE LACC1"/>
    <property type="match status" value="1"/>
</dbReference>
<evidence type="ECO:0000256" key="12">
    <source>
        <dbReference type="RuleBase" id="RU361274"/>
    </source>
</evidence>
<dbReference type="InterPro" id="IPR003730">
    <property type="entry name" value="Cu_polyphenol_OxRdtase"/>
</dbReference>
<dbReference type="InterPro" id="IPR038371">
    <property type="entry name" value="Cu_polyphenol_OxRdtase_sf"/>
</dbReference>
<evidence type="ECO:0000313" key="13">
    <source>
        <dbReference type="EMBL" id="MCL1630935.1"/>
    </source>
</evidence>
<dbReference type="InterPro" id="IPR011324">
    <property type="entry name" value="Cytotoxic_necrot_fac-like_cat"/>
</dbReference>
<evidence type="ECO:0000256" key="1">
    <source>
        <dbReference type="ARBA" id="ARBA00000553"/>
    </source>
</evidence>
<comment type="function">
    <text evidence="3">Purine nucleoside enzyme that catalyzes the phosphorolysis of adenosine and inosine nucleosides, yielding D-ribose 1-phosphate and the respective free bases, adenine and hypoxanthine. Also catalyzes the phosphorolysis of S-methyl-5'-thioadenosine into adenine and S-methyl-5-thio-alpha-D-ribose 1-phosphate. Also has adenosine deaminase activity.</text>
</comment>
<comment type="catalytic activity">
    <reaction evidence="1">
        <text>inosine + phosphate = alpha-D-ribose 1-phosphate + hypoxanthine</text>
        <dbReference type="Rhea" id="RHEA:27646"/>
        <dbReference type="ChEBI" id="CHEBI:17368"/>
        <dbReference type="ChEBI" id="CHEBI:17596"/>
        <dbReference type="ChEBI" id="CHEBI:43474"/>
        <dbReference type="ChEBI" id="CHEBI:57720"/>
        <dbReference type="EC" id="2.4.2.1"/>
    </reaction>
    <physiologicalReaction direction="left-to-right" evidence="1">
        <dbReference type="Rhea" id="RHEA:27647"/>
    </physiologicalReaction>
</comment>
<evidence type="ECO:0000256" key="11">
    <source>
        <dbReference type="ARBA" id="ARBA00049893"/>
    </source>
</evidence>
<evidence type="ECO:0000256" key="9">
    <source>
        <dbReference type="ARBA" id="ARBA00047989"/>
    </source>
</evidence>
<evidence type="ECO:0000256" key="6">
    <source>
        <dbReference type="ARBA" id="ARBA00022723"/>
    </source>
</evidence>
<keyword evidence="8" id="KW-0862">Zinc</keyword>
<keyword evidence="14" id="KW-1185">Reference proteome</keyword>
<evidence type="ECO:0000256" key="10">
    <source>
        <dbReference type="ARBA" id="ARBA00048968"/>
    </source>
</evidence>
<dbReference type="EMBL" id="JAMAST010000002">
    <property type="protein sequence ID" value="MCL1630935.1"/>
    <property type="molecule type" value="Genomic_DNA"/>
</dbReference>
<dbReference type="RefSeq" id="WP_249097353.1">
    <property type="nucleotide sequence ID" value="NZ_JAMAST010000002.1"/>
</dbReference>
<dbReference type="NCBIfam" id="TIGR00726">
    <property type="entry name" value="peptidoglycan editing factor PgeF"/>
    <property type="match status" value="1"/>
</dbReference>
<comment type="catalytic activity">
    <reaction evidence="10">
        <text>adenosine + phosphate = alpha-D-ribose 1-phosphate + adenine</text>
        <dbReference type="Rhea" id="RHEA:27642"/>
        <dbReference type="ChEBI" id="CHEBI:16335"/>
        <dbReference type="ChEBI" id="CHEBI:16708"/>
        <dbReference type="ChEBI" id="CHEBI:43474"/>
        <dbReference type="ChEBI" id="CHEBI:57720"/>
        <dbReference type="EC" id="2.4.2.1"/>
    </reaction>
    <physiologicalReaction direction="left-to-right" evidence="10">
        <dbReference type="Rhea" id="RHEA:27643"/>
    </physiologicalReaction>
</comment>
<keyword evidence="7" id="KW-0378">Hydrolase</keyword>
<comment type="caution">
    <text evidence="13">The sequence shown here is derived from an EMBL/GenBank/DDBJ whole genome shotgun (WGS) entry which is preliminary data.</text>
</comment>
<protein>
    <recommendedName>
        <fullName evidence="12">Purine nucleoside phosphorylase</fullName>
    </recommendedName>
</protein>
<evidence type="ECO:0000313" key="14">
    <source>
        <dbReference type="Proteomes" id="UP001203004"/>
    </source>
</evidence>
<accession>A0ABT0M7U1</accession>
<name>A0ABT0M7U1_9BACL</name>
<evidence type="ECO:0000256" key="3">
    <source>
        <dbReference type="ARBA" id="ARBA00003215"/>
    </source>
</evidence>
<comment type="similarity">
    <text evidence="4 12">Belongs to the purine nucleoside phosphorylase YfiH/LACC1 family.</text>
</comment>
<dbReference type="PANTHER" id="PTHR30616">
    <property type="entry name" value="UNCHARACTERIZED PROTEIN YFIH"/>
    <property type="match status" value="1"/>
</dbReference>
<dbReference type="Gene3D" id="3.60.140.10">
    <property type="entry name" value="CNF1/YfiH-like putative cysteine hydrolases"/>
    <property type="match status" value="1"/>
</dbReference>
<evidence type="ECO:0000256" key="7">
    <source>
        <dbReference type="ARBA" id="ARBA00022801"/>
    </source>
</evidence>
<keyword evidence="6" id="KW-0479">Metal-binding</keyword>
<proteinExistence type="inferred from homology"/>
<dbReference type="Pfam" id="PF02578">
    <property type="entry name" value="Cu-oxidase_4"/>
    <property type="match status" value="1"/>
</dbReference>
<evidence type="ECO:0000256" key="8">
    <source>
        <dbReference type="ARBA" id="ARBA00022833"/>
    </source>
</evidence>
<comment type="cofactor">
    <cofactor evidence="2">
        <name>Zn(2+)</name>
        <dbReference type="ChEBI" id="CHEBI:29105"/>
    </cofactor>
</comment>